<dbReference type="PANTHER" id="PTHR30618:SF0">
    <property type="entry name" value="PURINE-URACIL PERMEASE NCS1"/>
    <property type="match status" value="1"/>
</dbReference>
<dbReference type="NCBIfam" id="TIGR00800">
    <property type="entry name" value="ncs1"/>
    <property type="match status" value="1"/>
</dbReference>
<evidence type="ECO:0000313" key="8">
    <source>
        <dbReference type="Proteomes" id="UP000193498"/>
    </source>
</evidence>
<organism evidence="7 8">
    <name type="scientific">Basidiobolus meristosporus CBS 931.73</name>
    <dbReference type="NCBI Taxonomy" id="1314790"/>
    <lineage>
        <taxon>Eukaryota</taxon>
        <taxon>Fungi</taxon>
        <taxon>Fungi incertae sedis</taxon>
        <taxon>Zoopagomycota</taxon>
        <taxon>Entomophthoromycotina</taxon>
        <taxon>Basidiobolomycetes</taxon>
        <taxon>Basidiobolales</taxon>
        <taxon>Basidiobolaceae</taxon>
        <taxon>Basidiobolus</taxon>
    </lineage>
</organism>
<comment type="caution">
    <text evidence="7">The sequence shown here is derived from an EMBL/GenBank/DDBJ whole genome shotgun (WGS) entry which is preliminary data.</text>
</comment>
<dbReference type="InterPro" id="IPR012681">
    <property type="entry name" value="NCS1"/>
</dbReference>
<feature type="transmembrane region" description="Helical" evidence="6">
    <location>
        <begin position="325"/>
        <end position="351"/>
    </location>
</feature>
<feature type="transmembrane region" description="Helical" evidence="6">
    <location>
        <begin position="71"/>
        <end position="94"/>
    </location>
</feature>
<evidence type="ECO:0000313" key="7">
    <source>
        <dbReference type="EMBL" id="ORY02890.1"/>
    </source>
</evidence>
<dbReference type="InParanoid" id="A0A1Y1YXY8"/>
<dbReference type="PANTHER" id="PTHR30618">
    <property type="entry name" value="NCS1 FAMILY PURINE/PYRIMIDINE TRANSPORTER"/>
    <property type="match status" value="1"/>
</dbReference>
<reference evidence="7 8" key="1">
    <citation type="submission" date="2016-07" db="EMBL/GenBank/DDBJ databases">
        <title>Pervasive Adenine N6-methylation of Active Genes in Fungi.</title>
        <authorList>
            <consortium name="DOE Joint Genome Institute"/>
            <person name="Mondo S.J."/>
            <person name="Dannebaum R.O."/>
            <person name="Kuo R.C."/>
            <person name="Labutti K."/>
            <person name="Haridas S."/>
            <person name="Kuo A."/>
            <person name="Salamov A."/>
            <person name="Ahrendt S.R."/>
            <person name="Lipzen A."/>
            <person name="Sullivan W."/>
            <person name="Andreopoulos W.B."/>
            <person name="Clum A."/>
            <person name="Lindquist E."/>
            <person name="Daum C."/>
            <person name="Ramamoorthy G.K."/>
            <person name="Gryganskyi A."/>
            <person name="Culley D."/>
            <person name="Magnuson J.K."/>
            <person name="James T.Y."/>
            <person name="O'Malley M.A."/>
            <person name="Stajich J.E."/>
            <person name="Spatafora J.W."/>
            <person name="Visel A."/>
            <person name="Grigoriev I.V."/>
        </authorList>
    </citation>
    <scope>NUCLEOTIDE SEQUENCE [LARGE SCALE GENOMIC DNA]</scope>
    <source>
        <strain evidence="7 8">CBS 931.73</strain>
    </source>
</reference>
<feature type="transmembrane region" description="Helical" evidence="6">
    <location>
        <begin position="278"/>
        <end position="302"/>
    </location>
</feature>
<dbReference type="FunFam" id="1.10.4160.10:FF:000001">
    <property type="entry name" value="Uracil permease, putative"/>
    <property type="match status" value="1"/>
</dbReference>
<feature type="transmembrane region" description="Helical" evidence="6">
    <location>
        <begin position="200"/>
        <end position="225"/>
    </location>
</feature>
<gene>
    <name evidence="7" type="ORF">K493DRAFT_297685</name>
</gene>
<evidence type="ECO:0000256" key="5">
    <source>
        <dbReference type="ARBA" id="ARBA00023136"/>
    </source>
</evidence>
<evidence type="ECO:0000256" key="1">
    <source>
        <dbReference type="ARBA" id="ARBA00004141"/>
    </source>
</evidence>
<evidence type="ECO:0000256" key="3">
    <source>
        <dbReference type="ARBA" id="ARBA00022692"/>
    </source>
</evidence>
<comment type="similarity">
    <text evidence="2">Belongs to the purine-cytosine permease (2.A.39) family.</text>
</comment>
<feature type="transmembrane region" description="Helical" evidence="6">
    <location>
        <begin position="474"/>
        <end position="492"/>
    </location>
</feature>
<dbReference type="STRING" id="1314790.A0A1Y1YXY8"/>
<feature type="transmembrane region" description="Helical" evidence="6">
    <location>
        <begin position="169"/>
        <end position="188"/>
    </location>
</feature>
<dbReference type="GO" id="GO:0005886">
    <property type="term" value="C:plasma membrane"/>
    <property type="evidence" value="ECO:0007669"/>
    <property type="project" value="TreeGrafter"/>
</dbReference>
<feature type="transmembrane region" description="Helical" evidence="6">
    <location>
        <begin position="431"/>
        <end position="454"/>
    </location>
</feature>
<keyword evidence="3 6" id="KW-0812">Transmembrane</keyword>
<dbReference type="GO" id="GO:0015205">
    <property type="term" value="F:nucleobase transmembrane transporter activity"/>
    <property type="evidence" value="ECO:0007669"/>
    <property type="project" value="TreeGrafter"/>
</dbReference>
<sequence>MERLKALLEIKPKGGDVEHENNRYWSEDMAPLPEERQTWDLLNFVSFWISDAFNIPKFLMAGSLVSLGMNWWQAMLTFMTGMIVITVAITLGGVTGARYHVSFPVVGRLSFGMKGAYIPVCMRFVLAWIWYGVNLWLGGECLYVVILACWPGYNDIPKGFSDPDIHMRQFIPCMVFWLASIPVIALGAEKIRPLFMVKAFFLPVAGIVLFVWSVVNAGGFSSVLAMAGTNVKAKQSFFWAFFSGVTSVMGNMATFAINCPDYTRYSKTVRAQTIGQALTIPLGMFFTGFLAVFISSASIALYGEAIWDPIVFISKMDPGNALNRVLQFVLGLGFALALLVVNCAGNALFAGNDISSLAPRYMTIRRGSILCSVVGICICPWKLLSGANGFLNFLSSYTTFLGPIGGIVLADYWIVRKRYVEVPELYKPGGIYWYGNGFHMPAIVALIIGIIPNFPGFLDKIGVAGIPDFFKKVFNFSWFIGLLLGGFVYVVICKYHAKSRSEIVYEPRLGIDNSVDEKKMGFVEA</sequence>
<keyword evidence="4 6" id="KW-1133">Transmembrane helix</keyword>
<dbReference type="Proteomes" id="UP000193498">
    <property type="component" value="Unassembled WGS sequence"/>
</dbReference>
<name>A0A1Y1YXY8_9FUNG</name>
<evidence type="ECO:0000256" key="2">
    <source>
        <dbReference type="ARBA" id="ARBA00008974"/>
    </source>
</evidence>
<accession>A0A1Y1YXY8</accession>
<dbReference type="FunCoup" id="A0A1Y1YXY8">
    <property type="interactions" value="591"/>
</dbReference>
<feature type="transmembrane region" description="Helical" evidence="6">
    <location>
        <begin position="390"/>
        <end position="410"/>
    </location>
</feature>
<dbReference type="OrthoDB" id="2018619at2759"/>
<keyword evidence="5 6" id="KW-0472">Membrane</keyword>
<dbReference type="EMBL" id="MCFE01000052">
    <property type="protein sequence ID" value="ORY02890.1"/>
    <property type="molecule type" value="Genomic_DNA"/>
</dbReference>
<keyword evidence="8" id="KW-1185">Reference proteome</keyword>
<proteinExistence type="inferred from homology"/>
<dbReference type="AlphaFoldDB" id="A0A1Y1YXY8"/>
<feature type="transmembrane region" description="Helical" evidence="6">
    <location>
        <begin position="363"/>
        <end position="384"/>
    </location>
</feature>
<dbReference type="InterPro" id="IPR001248">
    <property type="entry name" value="Pur-cyt_permease"/>
</dbReference>
<protein>
    <submittedName>
        <fullName evidence="7">Uracil permease</fullName>
    </submittedName>
</protein>
<dbReference type="InterPro" id="IPR045225">
    <property type="entry name" value="Uracil/uridine/allantoin_perm"/>
</dbReference>
<feature type="transmembrane region" description="Helical" evidence="6">
    <location>
        <begin position="237"/>
        <end position="257"/>
    </location>
</feature>
<dbReference type="Pfam" id="PF02133">
    <property type="entry name" value="Transp_cyt_pur"/>
    <property type="match status" value="1"/>
</dbReference>
<evidence type="ECO:0000256" key="4">
    <source>
        <dbReference type="ARBA" id="ARBA00022989"/>
    </source>
</evidence>
<evidence type="ECO:0000256" key="6">
    <source>
        <dbReference type="SAM" id="Phobius"/>
    </source>
</evidence>
<comment type="subcellular location">
    <subcellularLocation>
        <location evidence="1">Membrane</location>
        <topology evidence="1">Multi-pass membrane protein</topology>
    </subcellularLocation>
</comment>
<dbReference type="Gene3D" id="1.10.4160.10">
    <property type="entry name" value="Hydantoin permease"/>
    <property type="match status" value="1"/>
</dbReference>